<evidence type="ECO:0000313" key="4">
    <source>
        <dbReference type="EMBL" id="EME49791.1"/>
    </source>
</evidence>
<feature type="region of interest" description="Disordered" evidence="1">
    <location>
        <begin position="350"/>
        <end position="374"/>
    </location>
</feature>
<feature type="transmembrane region" description="Helical" evidence="2">
    <location>
        <begin position="201"/>
        <end position="223"/>
    </location>
</feature>
<protein>
    <submittedName>
        <fullName evidence="4">Uncharacterized protein</fullName>
    </submittedName>
</protein>
<keyword evidence="2" id="KW-0812">Transmembrane</keyword>
<keyword evidence="2" id="KW-0472">Membrane</keyword>
<keyword evidence="2" id="KW-1133">Transmembrane helix</keyword>
<dbReference type="eggNOG" id="ENOG502TH6X">
    <property type="taxonomic scope" value="Eukaryota"/>
</dbReference>
<dbReference type="EMBL" id="KB446535">
    <property type="protein sequence ID" value="EME49791.1"/>
    <property type="molecule type" value="Genomic_DNA"/>
</dbReference>
<reference evidence="5" key="1">
    <citation type="journal article" date="2012" name="PLoS Genet.">
        <title>The genomes of the fungal plant pathogens Cladosporium fulvum and Dothistroma septosporum reveal adaptation to different hosts and lifestyles but also signatures of common ancestry.</title>
        <authorList>
            <person name="de Wit P.J.G.M."/>
            <person name="van der Burgt A."/>
            <person name="Oekmen B."/>
            <person name="Stergiopoulos I."/>
            <person name="Abd-Elsalam K.A."/>
            <person name="Aerts A.L."/>
            <person name="Bahkali A.H."/>
            <person name="Beenen H.G."/>
            <person name="Chettri P."/>
            <person name="Cox M.P."/>
            <person name="Datema E."/>
            <person name="de Vries R.P."/>
            <person name="Dhillon B."/>
            <person name="Ganley A.R."/>
            <person name="Griffiths S.A."/>
            <person name="Guo Y."/>
            <person name="Hamelin R.C."/>
            <person name="Henrissat B."/>
            <person name="Kabir M.S."/>
            <person name="Jashni M.K."/>
            <person name="Kema G."/>
            <person name="Klaubauf S."/>
            <person name="Lapidus A."/>
            <person name="Levasseur A."/>
            <person name="Lindquist E."/>
            <person name="Mehrabi R."/>
            <person name="Ohm R.A."/>
            <person name="Owen T.J."/>
            <person name="Salamov A."/>
            <person name="Schwelm A."/>
            <person name="Schijlen E."/>
            <person name="Sun H."/>
            <person name="van den Burg H.A."/>
            <person name="van Ham R.C.H.J."/>
            <person name="Zhang S."/>
            <person name="Goodwin S.B."/>
            <person name="Grigoriev I.V."/>
            <person name="Collemare J."/>
            <person name="Bradshaw R.E."/>
        </authorList>
    </citation>
    <scope>NUCLEOTIDE SEQUENCE [LARGE SCALE GENOMIC DNA]</scope>
    <source>
        <strain evidence="5">NZE10 / CBS 128990</strain>
    </source>
</reference>
<keyword evidence="3" id="KW-0732">Signal</keyword>
<name>N1Q203_DOTSN</name>
<sequence>MAALAMCMLLLTTTGHCYLTSMGAQITPRPSAYPAVPLDQGGQSQQFWRRTTMNFCDDQGIFQCPTGTCYEYQGLIGCCSVSSCAPRTTCIDYEPIITAEPCDRNTGGCLYCNDPSVPYCRTQTNPLSSQYNHYCDAVGGTVTVTNGIFAGPTALPSTGIHDSKTLPPSGETPTIVSAVPVPSSTGGKHAAVLRGRPSNGLIVGLVCGTAGAAILAAAAFWCFRSWHRLHWEDQEDKPRGLADATAPSIHHDGADGVPNGNAAADKDQTAATPIVLGDSRTDHRLVDDLGSWTPGLAYSADDGKRYTVTDPDSDSNSFNNCCSTRDFARCHAAAQAPPGHADQPVLVGASSFSPSTSNDTAPPWTRSNTRLSSPVTAHTPYTPSQYHDSAPNSITKAFLHPPSLPQDYSAATFLSDATRVTTGSYTPSNYQSGAPVSVARAAPLHMPQEYSAATLAPGSRDGSPVYRGLRSSSSNAFPPHAYLSAEEALAGGWRNDSPPGGVEH</sequence>
<evidence type="ECO:0000256" key="2">
    <source>
        <dbReference type="SAM" id="Phobius"/>
    </source>
</evidence>
<dbReference type="AlphaFoldDB" id="N1Q203"/>
<dbReference type="HOGENOM" id="CLU_540812_0_0_1"/>
<evidence type="ECO:0000256" key="1">
    <source>
        <dbReference type="SAM" id="MobiDB-lite"/>
    </source>
</evidence>
<proteinExistence type="predicted"/>
<dbReference type="STRING" id="675120.N1Q203"/>
<feature type="region of interest" description="Disordered" evidence="1">
    <location>
        <begin position="454"/>
        <end position="477"/>
    </location>
</feature>
<evidence type="ECO:0000313" key="5">
    <source>
        <dbReference type="Proteomes" id="UP000016933"/>
    </source>
</evidence>
<keyword evidence="5" id="KW-1185">Reference proteome</keyword>
<accession>N1Q203</accession>
<gene>
    <name evidence="4" type="ORF">DOTSEDRAFT_30959</name>
</gene>
<feature type="region of interest" description="Disordered" evidence="1">
    <location>
        <begin position="238"/>
        <end position="264"/>
    </location>
</feature>
<dbReference type="OrthoDB" id="3650014at2759"/>
<feature type="signal peptide" evidence="3">
    <location>
        <begin position="1"/>
        <end position="17"/>
    </location>
</feature>
<evidence type="ECO:0000256" key="3">
    <source>
        <dbReference type="SAM" id="SignalP"/>
    </source>
</evidence>
<organism evidence="4 5">
    <name type="scientific">Dothistroma septosporum (strain NZE10 / CBS 128990)</name>
    <name type="common">Red band needle blight fungus</name>
    <name type="synonym">Mycosphaerella pini</name>
    <dbReference type="NCBI Taxonomy" id="675120"/>
    <lineage>
        <taxon>Eukaryota</taxon>
        <taxon>Fungi</taxon>
        <taxon>Dikarya</taxon>
        <taxon>Ascomycota</taxon>
        <taxon>Pezizomycotina</taxon>
        <taxon>Dothideomycetes</taxon>
        <taxon>Dothideomycetidae</taxon>
        <taxon>Mycosphaerellales</taxon>
        <taxon>Mycosphaerellaceae</taxon>
        <taxon>Dothistroma</taxon>
    </lineage>
</organism>
<dbReference type="Proteomes" id="UP000016933">
    <property type="component" value="Unassembled WGS sequence"/>
</dbReference>
<reference evidence="4 5" key="2">
    <citation type="journal article" date="2012" name="PLoS Pathog.">
        <title>Diverse lifestyles and strategies of plant pathogenesis encoded in the genomes of eighteen Dothideomycetes fungi.</title>
        <authorList>
            <person name="Ohm R.A."/>
            <person name="Feau N."/>
            <person name="Henrissat B."/>
            <person name="Schoch C.L."/>
            <person name="Horwitz B.A."/>
            <person name="Barry K.W."/>
            <person name="Condon B.J."/>
            <person name="Copeland A.C."/>
            <person name="Dhillon B."/>
            <person name="Glaser F."/>
            <person name="Hesse C.N."/>
            <person name="Kosti I."/>
            <person name="LaButti K."/>
            <person name="Lindquist E.A."/>
            <person name="Lucas S."/>
            <person name="Salamov A.A."/>
            <person name="Bradshaw R.E."/>
            <person name="Ciuffetti L."/>
            <person name="Hamelin R.C."/>
            <person name="Kema G.H.J."/>
            <person name="Lawrence C."/>
            <person name="Scott J.A."/>
            <person name="Spatafora J.W."/>
            <person name="Turgeon B.G."/>
            <person name="de Wit P.J.G.M."/>
            <person name="Zhong S."/>
            <person name="Goodwin S.B."/>
            <person name="Grigoriev I.V."/>
        </authorList>
    </citation>
    <scope>NUCLEOTIDE SEQUENCE [LARGE SCALE GENOMIC DNA]</scope>
    <source>
        <strain evidence="5">NZE10 / CBS 128990</strain>
    </source>
</reference>
<feature type="chain" id="PRO_5004110393" evidence="3">
    <location>
        <begin position="18"/>
        <end position="504"/>
    </location>
</feature>